<organism evidence="2 3">
    <name type="scientific">Portunus trituberculatus</name>
    <name type="common">Swimming crab</name>
    <name type="synonym">Neptunus trituberculatus</name>
    <dbReference type="NCBI Taxonomy" id="210409"/>
    <lineage>
        <taxon>Eukaryota</taxon>
        <taxon>Metazoa</taxon>
        <taxon>Ecdysozoa</taxon>
        <taxon>Arthropoda</taxon>
        <taxon>Crustacea</taxon>
        <taxon>Multicrustacea</taxon>
        <taxon>Malacostraca</taxon>
        <taxon>Eumalacostraca</taxon>
        <taxon>Eucarida</taxon>
        <taxon>Decapoda</taxon>
        <taxon>Pleocyemata</taxon>
        <taxon>Brachyura</taxon>
        <taxon>Eubrachyura</taxon>
        <taxon>Portunoidea</taxon>
        <taxon>Portunidae</taxon>
        <taxon>Portuninae</taxon>
        <taxon>Portunus</taxon>
    </lineage>
</organism>
<dbReference type="GO" id="GO:0003824">
    <property type="term" value="F:catalytic activity"/>
    <property type="evidence" value="ECO:0007669"/>
    <property type="project" value="InterPro"/>
</dbReference>
<dbReference type="InterPro" id="IPR036691">
    <property type="entry name" value="Endo/exonu/phosph_ase_sf"/>
</dbReference>
<accession>A0A5B7KPQ9</accession>
<proteinExistence type="predicted"/>
<dbReference type="SUPFAM" id="SSF56219">
    <property type="entry name" value="DNase I-like"/>
    <property type="match status" value="1"/>
</dbReference>
<dbReference type="InterPro" id="IPR005135">
    <property type="entry name" value="Endo/exonuclease/phosphatase"/>
</dbReference>
<evidence type="ECO:0000313" key="2">
    <source>
        <dbReference type="EMBL" id="MPD06865.1"/>
    </source>
</evidence>
<feature type="domain" description="Endonuclease/exonuclease/phosphatase" evidence="1">
    <location>
        <begin position="1"/>
        <end position="132"/>
    </location>
</feature>
<reference evidence="2 3" key="1">
    <citation type="submission" date="2019-05" db="EMBL/GenBank/DDBJ databases">
        <title>Another draft genome of Portunus trituberculatus and its Hox gene families provides insights of decapod evolution.</title>
        <authorList>
            <person name="Jeong J.-H."/>
            <person name="Song I."/>
            <person name="Kim S."/>
            <person name="Choi T."/>
            <person name="Kim D."/>
            <person name="Ryu S."/>
            <person name="Kim W."/>
        </authorList>
    </citation>
    <scope>NUCLEOTIDE SEQUENCE [LARGE SCALE GENOMIC DNA]</scope>
    <source>
        <tissue evidence="2">Muscle</tissue>
    </source>
</reference>
<dbReference type="EMBL" id="VSRR010153395">
    <property type="protein sequence ID" value="MPD06865.1"/>
    <property type="molecule type" value="Genomic_DNA"/>
</dbReference>
<name>A0A5B7KPQ9_PORTR</name>
<dbReference type="Pfam" id="PF03372">
    <property type="entry name" value="Exo_endo_phos"/>
    <property type="match status" value="1"/>
</dbReference>
<comment type="caution">
    <text evidence="2">The sequence shown here is derived from an EMBL/GenBank/DDBJ whole genome shotgun (WGS) entry which is preliminary data.</text>
</comment>
<dbReference type="Proteomes" id="UP000324222">
    <property type="component" value="Unassembled WGS sequence"/>
</dbReference>
<keyword evidence="3" id="KW-1185">Reference proteome</keyword>
<evidence type="ECO:0000259" key="1">
    <source>
        <dbReference type="Pfam" id="PF03372"/>
    </source>
</evidence>
<evidence type="ECO:0000313" key="3">
    <source>
        <dbReference type="Proteomes" id="UP000324222"/>
    </source>
</evidence>
<dbReference type="Gene3D" id="3.60.10.10">
    <property type="entry name" value="Endonuclease/exonuclease/phosphatase"/>
    <property type="match status" value="1"/>
</dbReference>
<protein>
    <recommendedName>
        <fullName evidence="1">Endonuclease/exonuclease/phosphatase domain-containing protein</fullName>
    </recommendedName>
</protein>
<gene>
    <name evidence="2" type="ORF">E2C01_102696</name>
</gene>
<sequence length="141" mass="15920">MQLNCRGFWNNRHLISEAIHSIDPDIVLLNHTGLPPKPLKLYGYNTRYTVGTVYDGIAVMVKNTTKHLHITDWSSEHFLATKIHTQHGQFLVATTDARPNTGLPLNSLTNLFNNTDIPVYILADLNAVHTAFRHNSNNRHG</sequence>
<dbReference type="AlphaFoldDB" id="A0A5B7KPQ9"/>